<reference evidence="1 3" key="1">
    <citation type="journal article" date="2011" name="J. Bacteriol.">
        <title>Draft genome sequence of the thermoalkaliphilic Caldalkalibacillus thermarum strain TA2.A1.</title>
        <authorList>
            <person name="Kalamorz F."/>
            <person name="Keis S."/>
            <person name="McMillan D.G."/>
            <person name="Olsson K."/>
            <person name="Stanton J.A."/>
            <person name="Stockwell P."/>
            <person name="Black M.A."/>
            <person name="Klingeman D.M."/>
            <person name="Land M.L."/>
            <person name="Han C.S."/>
            <person name="Martin S.L."/>
            <person name="Becher S.A."/>
            <person name="Peddie C.J."/>
            <person name="Morgan H.W."/>
            <person name="Matthies D."/>
            <person name="Preiss L."/>
            <person name="Meier T."/>
            <person name="Brown S.D."/>
            <person name="Cook G.M."/>
        </authorList>
    </citation>
    <scope>NUCLEOTIDE SEQUENCE [LARGE SCALE GENOMIC DNA]</scope>
    <source>
        <strain evidence="1 3">TA2.A1</strain>
    </source>
</reference>
<keyword evidence="4" id="KW-1185">Reference proteome</keyword>
<dbReference type="Proteomes" id="UP000010716">
    <property type="component" value="Unassembled WGS sequence"/>
</dbReference>
<dbReference type="Proteomes" id="UP000825179">
    <property type="component" value="Chromosome"/>
</dbReference>
<dbReference type="eggNOG" id="ENOG50335T7">
    <property type="taxonomic scope" value="Bacteria"/>
</dbReference>
<dbReference type="KEGG" id="cthu:HUR95_11100"/>
<evidence type="ECO:0000313" key="1">
    <source>
        <dbReference type="EMBL" id="EGL82323.1"/>
    </source>
</evidence>
<sequence length="231" mass="26481">MTFKSIPYTPVTKRLQDMEIALVTTTGIHLSHQRPFYYDADDPDTSFRVIPGSVDVQHLNVSHFAPANEFNVRPIQMDINTVFPIERLRELAQQQLIKKVAPVHYAFMGYIYRLKKMSEALPEFLTMLNFFTPDAIVLTAGCPYSHRTAVLIQRAIESQGIPTVLITIDLIKTQNYRPPRCIYPVHLQRKTPLGAPHHVEEQTRILKSALHQLTLPQEPGQIIKIYPKQQS</sequence>
<evidence type="ECO:0000313" key="2">
    <source>
        <dbReference type="EMBL" id="QZT32888.1"/>
    </source>
</evidence>
<reference evidence="2" key="3">
    <citation type="submission" date="2021-08" db="EMBL/GenBank/DDBJ databases">
        <authorList>
            <person name="de Jong S."/>
            <person name="van den Broek M."/>
            <person name="Merkel A."/>
            <person name="de la Torre Cortes P."/>
            <person name="Kalamorz F."/>
            <person name="Cook G."/>
            <person name="van Loosdrecht M."/>
            <person name="McMillan D."/>
        </authorList>
    </citation>
    <scope>NUCLEOTIDE SEQUENCE</scope>
    <source>
        <strain evidence="2">TA2.A1</strain>
    </source>
</reference>
<gene>
    <name evidence="1" type="ORF">CathTA2_2139</name>
    <name evidence="2" type="ORF">HUR95_11100</name>
</gene>
<reference evidence="2 4" key="2">
    <citation type="journal article" date="2020" name="Extremophiles">
        <title>Genomic analysis of Caldalkalibacillus thermarum TA2.A1 reveals aerobic alkaliphilic metabolism and evolutionary hallmarks linking alkaliphilic bacteria and plant life.</title>
        <authorList>
            <person name="de Jong S.I."/>
            <person name="van den Broek M.A."/>
            <person name="Merkel A.Y."/>
            <person name="de la Torre Cortes P."/>
            <person name="Kalamorz F."/>
            <person name="Cook G.M."/>
            <person name="van Loosdrecht M.C.M."/>
            <person name="McMillan D.G.G."/>
        </authorList>
    </citation>
    <scope>NUCLEOTIDE SEQUENCE [LARGE SCALE GENOMIC DNA]</scope>
    <source>
        <strain evidence="2 4">TA2.A1</strain>
    </source>
</reference>
<dbReference type="AlphaFoldDB" id="F5L8I4"/>
<organism evidence="1 3">
    <name type="scientific">Caldalkalibacillus thermarum (strain TA2.A1)</name>
    <dbReference type="NCBI Taxonomy" id="986075"/>
    <lineage>
        <taxon>Bacteria</taxon>
        <taxon>Bacillati</taxon>
        <taxon>Bacillota</taxon>
        <taxon>Bacilli</taxon>
        <taxon>Bacillales</taxon>
        <taxon>Bacillaceae</taxon>
        <taxon>Caldalkalibacillus</taxon>
    </lineage>
</organism>
<dbReference type="GO" id="GO:0050485">
    <property type="term" value="F:oxidoreductase activity, acting on X-H and Y-H to form an X-Y bond, with a disulfide as acceptor"/>
    <property type="evidence" value="ECO:0007669"/>
    <property type="project" value="InterPro"/>
</dbReference>
<evidence type="ECO:0000313" key="3">
    <source>
        <dbReference type="Proteomes" id="UP000010716"/>
    </source>
</evidence>
<dbReference type="OrthoDB" id="1550957at2"/>
<name>F5L8I4_CALTT</name>
<evidence type="ECO:0000313" key="4">
    <source>
        <dbReference type="Proteomes" id="UP000825179"/>
    </source>
</evidence>
<accession>F5L8I4</accession>
<proteinExistence type="predicted"/>
<protein>
    <submittedName>
        <fullName evidence="1">Proline reductase</fullName>
    </submittedName>
</protein>
<dbReference type="EMBL" id="AFCE01000151">
    <property type="protein sequence ID" value="EGL82323.1"/>
    <property type="molecule type" value="Genomic_DNA"/>
</dbReference>
<dbReference type="EMBL" id="CP082237">
    <property type="protein sequence ID" value="QZT32888.1"/>
    <property type="molecule type" value="Genomic_DNA"/>
</dbReference>
<dbReference type="RefSeq" id="WP_007505412.1">
    <property type="nucleotide sequence ID" value="NZ_AFCE01000151.1"/>
</dbReference>